<comment type="similarity">
    <text evidence="3">Belongs to the class-III pyridoxal-phosphate-dependent aminotransferase family. HemL subfamily.</text>
</comment>
<evidence type="ECO:0000256" key="6">
    <source>
        <dbReference type="ARBA" id="ARBA00023235"/>
    </source>
</evidence>
<dbReference type="SUPFAM" id="SSF53383">
    <property type="entry name" value="PLP-dependent transferases"/>
    <property type="match status" value="1"/>
</dbReference>
<evidence type="ECO:0000256" key="4">
    <source>
        <dbReference type="ARBA" id="ARBA00012143"/>
    </source>
</evidence>
<dbReference type="UniPathway" id="UPA00251">
    <property type="reaction ID" value="UER00317"/>
</dbReference>
<keyword evidence="8" id="KW-0032">Aminotransferase</keyword>
<dbReference type="NCBIfam" id="TIGR00713">
    <property type="entry name" value="hemL"/>
    <property type="match status" value="1"/>
</dbReference>
<evidence type="ECO:0000256" key="2">
    <source>
        <dbReference type="ARBA" id="ARBA00004819"/>
    </source>
</evidence>
<keyword evidence="5" id="KW-0663">Pyridoxal phosphate</keyword>
<dbReference type="CDD" id="cd00610">
    <property type="entry name" value="OAT_like"/>
    <property type="match status" value="1"/>
</dbReference>
<dbReference type="PANTHER" id="PTHR43713:SF3">
    <property type="entry name" value="GLUTAMATE-1-SEMIALDEHYDE 2,1-AMINOMUTASE 1, CHLOROPLASTIC-RELATED"/>
    <property type="match status" value="1"/>
</dbReference>
<dbReference type="Gene3D" id="3.40.640.10">
    <property type="entry name" value="Type I PLP-dependent aspartate aminotransferase-like (Major domain)"/>
    <property type="match status" value="1"/>
</dbReference>
<comment type="cofactor">
    <cofactor evidence="1">
        <name>pyridoxal 5'-phosphate</name>
        <dbReference type="ChEBI" id="CHEBI:597326"/>
    </cofactor>
</comment>
<dbReference type="InterPro" id="IPR005814">
    <property type="entry name" value="Aminotrans_3"/>
</dbReference>
<dbReference type="InterPro" id="IPR015421">
    <property type="entry name" value="PyrdxlP-dep_Trfase_major"/>
</dbReference>
<dbReference type="AlphaFoldDB" id="A0A485M3Z6"/>
<name>A0A485M3Z6_9ZZZZ</name>
<dbReference type="InterPro" id="IPR015424">
    <property type="entry name" value="PyrdxlP-dep_Trfase"/>
</dbReference>
<dbReference type="GO" id="GO:0006782">
    <property type="term" value="P:protoporphyrinogen IX biosynthetic process"/>
    <property type="evidence" value="ECO:0007669"/>
    <property type="project" value="UniProtKB-UniPathway"/>
</dbReference>
<dbReference type="GO" id="GO:0008483">
    <property type="term" value="F:transaminase activity"/>
    <property type="evidence" value="ECO:0007669"/>
    <property type="project" value="UniProtKB-KW"/>
</dbReference>
<dbReference type="HAMAP" id="MF_00375">
    <property type="entry name" value="HemL_aminotrans_3"/>
    <property type="match status" value="1"/>
</dbReference>
<dbReference type="GO" id="GO:0042286">
    <property type="term" value="F:glutamate-1-semialdehyde 2,1-aminomutase activity"/>
    <property type="evidence" value="ECO:0007669"/>
    <property type="project" value="UniProtKB-EC"/>
</dbReference>
<dbReference type="PANTHER" id="PTHR43713">
    <property type="entry name" value="GLUTAMATE-1-SEMIALDEHYDE 2,1-AMINOMUTASE"/>
    <property type="match status" value="1"/>
</dbReference>
<dbReference type="Gene3D" id="3.90.1150.10">
    <property type="entry name" value="Aspartate Aminotransferase, domain 1"/>
    <property type="match status" value="1"/>
</dbReference>
<accession>A0A485M3Z6</accession>
<dbReference type="FunFam" id="3.40.640.10:FF:000021">
    <property type="entry name" value="Glutamate-1-semialdehyde 2,1-aminomutase"/>
    <property type="match status" value="1"/>
</dbReference>
<proteinExistence type="inferred from homology"/>
<organism evidence="8">
    <name type="scientific">anaerobic digester metagenome</name>
    <dbReference type="NCBI Taxonomy" id="1263854"/>
    <lineage>
        <taxon>unclassified sequences</taxon>
        <taxon>metagenomes</taxon>
        <taxon>ecological metagenomes</taxon>
    </lineage>
</organism>
<evidence type="ECO:0000313" key="8">
    <source>
        <dbReference type="EMBL" id="VFU17343.1"/>
    </source>
</evidence>
<keyword evidence="8" id="KW-0808">Transferase</keyword>
<keyword evidence="7" id="KW-0627">Porphyrin biosynthesis</keyword>
<evidence type="ECO:0000256" key="3">
    <source>
        <dbReference type="ARBA" id="ARBA00008981"/>
    </source>
</evidence>
<sequence>MKNLELFERAKAHIPSGVNSPVRAFGKVGGTPRFIREAKGPYLIDAEGKRYIDHVLSWGPMILGHSHPEVVEAVSRQAGRGMSFGAPTELEVEMAERLCEAVPSMDKVRLVNSGTEATMSAVRLARAFTSRDLIVKFEGCYHGHVDSLLARAGSGALTFGVPDTSGVPGAIASTTAVLPYNDADALRTFMAAHGSRVAAVIVEPVAGNMNIVLPRKGFLESLREITREHGALLIFDEVITGFRFCYGGYQDMSGIRPDLTCLGKIIGGGMPVGAFGGRADIMSMLAPEGPVYQAGTLAGNPVAVTAGLATLAILKRENPYPALERSLAWLTESMGESARSAGIALKINRLGSMAGLFFSEGSVETFEQVMACDAERYARFFHLMLDQGVYLAPSPFEALFVSTAHTPDVLDAVAEAARTCMARL</sequence>
<comment type="pathway">
    <text evidence="2">Porphyrin-containing compound metabolism; protoporphyrin-IX biosynthesis; 5-aminolevulinate from L-glutamyl-tRNA(Glu): step 2/2.</text>
</comment>
<keyword evidence="6 8" id="KW-0413">Isomerase</keyword>
<protein>
    <recommendedName>
        <fullName evidence="4">glutamate-1-semialdehyde 2,1-aminomutase</fullName>
        <ecNumber evidence="4">5.4.3.8</ecNumber>
    </recommendedName>
</protein>
<gene>
    <name evidence="8" type="primary">hemL</name>
    <name evidence="8" type="ORF">SCFA_660025</name>
</gene>
<dbReference type="GO" id="GO:0030170">
    <property type="term" value="F:pyridoxal phosphate binding"/>
    <property type="evidence" value="ECO:0007669"/>
    <property type="project" value="InterPro"/>
</dbReference>
<dbReference type="InterPro" id="IPR015422">
    <property type="entry name" value="PyrdxlP-dep_Trfase_small"/>
</dbReference>
<dbReference type="EMBL" id="CAADRM010000132">
    <property type="protein sequence ID" value="VFU17343.1"/>
    <property type="molecule type" value="Genomic_DNA"/>
</dbReference>
<reference evidence="8" key="1">
    <citation type="submission" date="2019-03" db="EMBL/GenBank/DDBJ databases">
        <authorList>
            <person name="Hao L."/>
        </authorList>
    </citation>
    <scope>NUCLEOTIDE SEQUENCE</scope>
</reference>
<evidence type="ECO:0000256" key="7">
    <source>
        <dbReference type="ARBA" id="ARBA00023244"/>
    </source>
</evidence>
<dbReference type="Pfam" id="PF00202">
    <property type="entry name" value="Aminotran_3"/>
    <property type="match status" value="1"/>
</dbReference>
<evidence type="ECO:0000256" key="5">
    <source>
        <dbReference type="ARBA" id="ARBA00022898"/>
    </source>
</evidence>
<dbReference type="NCBIfam" id="NF000818">
    <property type="entry name" value="PRK00062.1"/>
    <property type="match status" value="1"/>
</dbReference>
<dbReference type="EC" id="5.4.3.8" evidence="4"/>
<dbReference type="InterPro" id="IPR004639">
    <property type="entry name" value="4pyrrol_synth_GluAld_NH2Trfase"/>
</dbReference>
<evidence type="ECO:0000256" key="1">
    <source>
        <dbReference type="ARBA" id="ARBA00001933"/>
    </source>
</evidence>